<reference evidence="9" key="1">
    <citation type="journal article" date="2020" name="Stud. Mycol.">
        <title>101 Dothideomycetes genomes: a test case for predicting lifestyles and emergence of pathogens.</title>
        <authorList>
            <person name="Haridas S."/>
            <person name="Albert R."/>
            <person name="Binder M."/>
            <person name="Bloem J."/>
            <person name="Labutti K."/>
            <person name="Salamov A."/>
            <person name="Andreopoulos B."/>
            <person name="Baker S."/>
            <person name="Barry K."/>
            <person name="Bills G."/>
            <person name="Bluhm B."/>
            <person name="Cannon C."/>
            <person name="Castanera R."/>
            <person name="Culley D."/>
            <person name="Daum C."/>
            <person name="Ezra D."/>
            <person name="Gonzalez J."/>
            <person name="Henrissat B."/>
            <person name="Kuo A."/>
            <person name="Liang C."/>
            <person name="Lipzen A."/>
            <person name="Lutzoni F."/>
            <person name="Magnuson J."/>
            <person name="Mondo S."/>
            <person name="Nolan M."/>
            <person name="Ohm R."/>
            <person name="Pangilinan J."/>
            <person name="Park H.-J."/>
            <person name="Ramirez L."/>
            <person name="Alfaro M."/>
            <person name="Sun H."/>
            <person name="Tritt A."/>
            <person name="Yoshinaga Y."/>
            <person name="Zwiers L.-H."/>
            <person name="Turgeon B."/>
            <person name="Goodwin S."/>
            <person name="Spatafora J."/>
            <person name="Crous P."/>
            <person name="Grigoriev I."/>
        </authorList>
    </citation>
    <scope>NUCLEOTIDE SEQUENCE</scope>
    <source>
        <strain evidence="9">CBS 115976</strain>
    </source>
</reference>
<organism evidence="9 10">
    <name type="scientific">Microthyrium microscopicum</name>
    <dbReference type="NCBI Taxonomy" id="703497"/>
    <lineage>
        <taxon>Eukaryota</taxon>
        <taxon>Fungi</taxon>
        <taxon>Dikarya</taxon>
        <taxon>Ascomycota</taxon>
        <taxon>Pezizomycotina</taxon>
        <taxon>Dothideomycetes</taxon>
        <taxon>Dothideomycetes incertae sedis</taxon>
        <taxon>Microthyriales</taxon>
        <taxon>Microthyriaceae</taxon>
        <taxon>Microthyrium</taxon>
    </lineage>
</organism>
<evidence type="ECO:0000256" key="1">
    <source>
        <dbReference type="ARBA" id="ARBA00004123"/>
    </source>
</evidence>
<keyword evidence="7" id="KW-0539">Nucleus</keyword>
<evidence type="ECO:0000313" key="10">
    <source>
        <dbReference type="Proteomes" id="UP000799302"/>
    </source>
</evidence>
<dbReference type="PROSITE" id="PS51471">
    <property type="entry name" value="FE2OG_OXY"/>
    <property type="match status" value="1"/>
</dbReference>
<dbReference type="Proteomes" id="UP000799302">
    <property type="component" value="Unassembled WGS sequence"/>
</dbReference>
<dbReference type="Gene3D" id="2.60.120.590">
    <property type="entry name" value="Alpha-ketoglutarate-dependent dioxygenase AlkB-like"/>
    <property type="match status" value="1"/>
</dbReference>
<dbReference type="OrthoDB" id="412814at2759"/>
<gene>
    <name evidence="9" type="ORF">BT63DRAFT_276793</name>
</gene>
<evidence type="ECO:0000256" key="2">
    <source>
        <dbReference type="ARBA" id="ARBA00007879"/>
    </source>
</evidence>
<evidence type="ECO:0000256" key="6">
    <source>
        <dbReference type="ARBA" id="ARBA00023004"/>
    </source>
</evidence>
<dbReference type="GO" id="GO:0051213">
    <property type="term" value="F:dioxygenase activity"/>
    <property type="evidence" value="ECO:0007669"/>
    <property type="project" value="UniProtKB-KW"/>
</dbReference>
<name>A0A6A6UA05_9PEZI</name>
<dbReference type="EMBL" id="MU004236">
    <property type="protein sequence ID" value="KAF2668436.1"/>
    <property type="molecule type" value="Genomic_DNA"/>
</dbReference>
<evidence type="ECO:0000256" key="5">
    <source>
        <dbReference type="ARBA" id="ARBA00023002"/>
    </source>
</evidence>
<evidence type="ECO:0000256" key="7">
    <source>
        <dbReference type="ARBA" id="ARBA00023242"/>
    </source>
</evidence>
<dbReference type="GO" id="GO:0046872">
    <property type="term" value="F:metal ion binding"/>
    <property type="evidence" value="ECO:0007669"/>
    <property type="project" value="UniProtKB-KW"/>
</dbReference>
<keyword evidence="10" id="KW-1185">Reference proteome</keyword>
<sequence>MEPETRTGSTLEKYRVPGLPNSFFYISDFLSDEESTALLAKIPPNRWTHLSHRRLQAHPSTLTTNNTLIAAPLPPWLTTLPVRIKTRFKEYSIFAETKHQEPNHVLVNEYQPGQGIMPHEDGNAYSPVVATISLGGSVILELFEKDTQDNSSRTPIHRILQEPGSLLVTTGEAYASLLHGIAPIEMDEDLGQDTVSNWTLLGNKAVFEGGSCRRVTRVSLTYRDVLKVSKIGAEILGLRR</sequence>
<evidence type="ECO:0000259" key="8">
    <source>
        <dbReference type="PROSITE" id="PS51471"/>
    </source>
</evidence>
<feature type="domain" description="Fe2OG dioxygenase" evidence="8">
    <location>
        <begin position="101"/>
        <end position="226"/>
    </location>
</feature>
<dbReference type="AlphaFoldDB" id="A0A6A6UA05"/>
<keyword evidence="4" id="KW-0223">Dioxygenase</keyword>
<keyword evidence="6" id="KW-0408">Iron</keyword>
<dbReference type="PANTHER" id="PTHR46030:SF1">
    <property type="entry name" value="ALPHA-KETOGLUTARATE-DEPENDENT DIOXYGENASE ALKB HOMOLOG 6"/>
    <property type="match status" value="1"/>
</dbReference>
<dbReference type="InterPro" id="IPR037151">
    <property type="entry name" value="AlkB-like_sf"/>
</dbReference>
<dbReference type="PANTHER" id="PTHR46030">
    <property type="entry name" value="ALPHA-KETOGLUTARATE-DEPENDENT DIOXYGENASE ALKB HOMOLOG 6"/>
    <property type="match status" value="1"/>
</dbReference>
<dbReference type="InterPro" id="IPR032862">
    <property type="entry name" value="ALKBH6"/>
</dbReference>
<dbReference type="InterPro" id="IPR005123">
    <property type="entry name" value="Oxoglu/Fe-dep_dioxygenase_dom"/>
</dbReference>
<comment type="similarity">
    <text evidence="2">Belongs to the alkB family.</text>
</comment>
<dbReference type="GO" id="GO:0005634">
    <property type="term" value="C:nucleus"/>
    <property type="evidence" value="ECO:0007669"/>
    <property type="project" value="UniProtKB-SubCell"/>
</dbReference>
<evidence type="ECO:0000256" key="3">
    <source>
        <dbReference type="ARBA" id="ARBA00022723"/>
    </source>
</evidence>
<dbReference type="Pfam" id="PF13532">
    <property type="entry name" value="2OG-FeII_Oxy_2"/>
    <property type="match status" value="1"/>
</dbReference>
<evidence type="ECO:0000313" key="9">
    <source>
        <dbReference type="EMBL" id="KAF2668436.1"/>
    </source>
</evidence>
<protein>
    <recommendedName>
        <fullName evidence="8">Fe2OG dioxygenase domain-containing protein</fullName>
    </recommendedName>
</protein>
<keyword evidence="3" id="KW-0479">Metal-binding</keyword>
<keyword evidence="5" id="KW-0560">Oxidoreductase</keyword>
<accession>A0A6A6UA05</accession>
<dbReference type="SUPFAM" id="SSF51197">
    <property type="entry name" value="Clavaminate synthase-like"/>
    <property type="match status" value="1"/>
</dbReference>
<evidence type="ECO:0000256" key="4">
    <source>
        <dbReference type="ARBA" id="ARBA00022964"/>
    </source>
</evidence>
<comment type="subcellular location">
    <subcellularLocation>
        <location evidence="1">Nucleus</location>
    </subcellularLocation>
</comment>
<dbReference type="InterPro" id="IPR027450">
    <property type="entry name" value="AlkB-like"/>
</dbReference>
<proteinExistence type="inferred from homology"/>